<comment type="similarity">
    <text evidence="1">Belongs to the methyltransferase superfamily. LaeA methyltransferase family.</text>
</comment>
<dbReference type="InParanoid" id="A0A136INB8"/>
<dbReference type="Proteomes" id="UP000070501">
    <property type="component" value="Unassembled WGS sequence"/>
</dbReference>
<dbReference type="GO" id="GO:0008757">
    <property type="term" value="F:S-adenosylmethionine-dependent methyltransferase activity"/>
    <property type="evidence" value="ECO:0007669"/>
    <property type="project" value="InterPro"/>
</dbReference>
<evidence type="ECO:0000256" key="1">
    <source>
        <dbReference type="ARBA" id="ARBA00038158"/>
    </source>
</evidence>
<keyword evidence="4" id="KW-0808">Transferase</keyword>
<dbReference type="EMBL" id="KQ964268">
    <property type="protein sequence ID" value="KXJ86452.1"/>
    <property type="molecule type" value="Genomic_DNA"/>
</dbReference>
<proteinExistence type="inferred from homology"/>
<name>A0A136INB8_9PEZI</name>
<protein>
    <submittedName>
        <fullName evidence="4">S-adenosyl-L-methionine-dependent methyltransferase</fullName>
    </submittedName>
</protein>
<dbReference type="AlphaFoldDB" id="A0A136INB8"/>
<reference evidence="5" key="1">
    <citation type="submission" date="2016-02" db="EMBL/GenBank/DDBJ databases">
        <title>Draft genome sequence of Microdochium bolleyi, a fungal endophyte of beachgrass.</title>
        <authorList>
            <consortium name="DOE Joint Genome Institute"/>
            <person name="David A.S."/>
            <person name="May G."/>
            <person name="Haridas S."/>
            <person name="Lim J."/>
            <person name="Wang M."/>
            <person name="Labutti K."/>
            <person name="Lipzen A."/>
            <person name="Barry K."/>
            <person name="Grigoriev I.V."/>
        </authorList>
    </citation>
    <scope>NUCLEOTIDE SEQUENCE [LARGE SCALE GENOMIC DNA]</scope>
    <source>
        <strain evidence="5">J235TASD1</strain>
    </source>
</reference>
<feature type="domain" description="Methyltransferase type 11" evidence="3">
    <location>
        <begin position="66"/>
        <end position="185"/>
    </location>
</feature>
<dbReference type="InterPro" id="IPR013216">
    <property type="entry name" value="Methyltransf_11"/>
</dbReference>
<dbReference type="InterPro" id="IPR029063">
    <property type="entry name" value="SAM-dependent_MTases_sf"/>
</dbReference>
<evidence type="ECO:0000313" key="5">
    <source>
        <dbReference type="Proteomes" id="UP000070501"/>
    </source>
</evidence>
<dbReference type="SUPFAM" id="SSF53335">
    <property type="entry name" value="S-adenosyl-L-methionine-dependent methyltransferases"/>
    <property type="match status" value="1"/>
</dbReference>
<dbReference type="Pfam" id="PF08241">
    <property type="entry name" value="Methyltransf_11"/>
    <property type="match status" value="1"/>
</dbReference>
<evidence type="ECO:0000256" key="2">
    <source>
        <dbReference type="SAM" id="MobiDB-lite"/>
    </source>
</evidence>
<dbReference type="CDD" id="cd02440">
    <property type="entry name" value="AdoMet_MTases"/>
    <property type="match status" value="1"/>
</dbReference>
<feature type="region of interest" description="Disordered" evidence="2">
    <location>
        <begin position="1"/>
        <end position="25"/>
    </location>
</feature>
<evidence type="ECO:0000313" key="4">
    <source>
        <dbReference type="EMBL" id="KXJ86452.1"/>
    </source>
</evidence>
<keyword evidence="4" id="KW-0489">Methyltransferase</keyword>
<dbReference type="Gene3D" id="3.40.50.150">
    <property type="entry name" value="Vaccinia Virus protein VP39"/>
    <property type="match status" value="1"/>
</dbReference>
<dbReference type="OrthoDB" id="3647at2759"/>
<keyword evidence="5" id="KW-1185">Reference proteome</keyword>
<accession>A0A136INB8</accession>
<evidence type="ECO:0000259" key="3">
    <source>
        <dbReference type="Pfam" id="PF08241"/>
    </source>
</evidence>
<gene>
    <name evidence="4" type="ORF">Micbo1qcDRAFT_153018</name>
</gene>
<sequence length="324" mass="34338">MSSTAVAHPAGELAPSKTAMSSADQAQHDYDASATKYGDYTTLPSGILEAQLVAVALGDCTGLKVLDLGGGSGVHARRAIGLGAQLVDVVDISEGMLEVGRDAERRLEDASPGGTLLDSGRKRGRIRYLQADVAQSLSHLPLLGAGGYDVVMGNWIFSFADTLAMVGSILANITTYLRPGGRFVCVRDADPWSPALAEGKYGGSCHDVRRIPGGVRYRCVLHSSPPLEFEGACLEAIYSGNTAVFEGAGLRDVRQVPYESAEVVRADRGFWGLFLEHPNLAVVHATKAMRREMPALTGLDWTGDLSSDLVLNYRSCPELGSGSV</sequence>
<organism evidence="4 5">
    <name type="scientific">Microdochium bolleyi</name>
    <dbReference type="NCBI Taxonomy" id="196109"/>
    <lineage>
        <taxon>Eukaryota</taxon>
        <taxon>Fungi</taxon>
        <taxon>Dikarya</taxon>
        <taxon>Ascomycota</taxon>
        <taxon>Pezizomycotina</taxon>
        <taxon>Sordariomycetes</taxon>
        <taxon>Xylariomycetidae</taxon>
        <taxon>Xylariales</taxon>
        <taxon>Microdochiaceae</taxon>
        <taxon>Microdochium</taxon>
    </lineage>
</organism>
<dbReference type="GO" id="GO:0032259">
    <property type="term" value="P:methylation"/>
    <property type="evidence" value="ECO:0007669"/>
    <property type="project" value="UniProtKB-KW"/>
</dbReference>
<dbReference type="PANTHER" id="PTHR43591">
    <property type="entry name" value="METHYLTRANSFERASE"/>
    <property type="match status" value="1"/>
</dbReference>